<keyword evidence="2" id="KW-0808">Transferase</keyword>
<dbReference type="GO" id="GO:0032259">
    <property type="term" value="P:methylation"/>
    <property type="evidence" value="ECO:0007669"/>
    <property type="project" value="UniProtKB-KW"/>
</dbReference>
<dbReference type="EMBL" id="JAAGRQ010000027">
    <property type="protein sequence ID" value="NDY56758.1"/>
    <property type="molecule type" value="Genomic_DNA"/>
</dbReference>
<protein>
    <recommendedName>
        <fullName evidence="5">Class I SAM-dependent methyltransferase</fullName>
    </recommendedName>
</protein>
<keyword evidence="1" id="KW-0489">Methyltransferase</keyword>
<dbReference type="PANTHER" id="PTHR43619">
    <property type="entry name" value="S-ADENOSYL-L-METHIONINE-DEPENDENT METHYLTRANSFERASE YKTD-RELATED"/>
    <property type="match status" value="1"/>
</dbReference>
<keyword evidence="4" id="KW-1185">Reference proteome</keyword>
<dbReference type="RefSeq" id="WP_163301809.1">
    <property type="nucleotide sequence ID" value="NZ_JAAGRQ010000027.1"/>
</dbReference>
<reference evidence="3 4" key="1">
    <citation type="submission" date="2020-02" db="EMBL/GenBank/DDBJ databases">
        <title>Comparative genomics of sulfur disproportionating microorganisms.</title>
        <authorList>
            <person name="Ward L.M."/>
            <person name="Bertran E."/>
            <person name="Johnston D.T."/>
        </authorList>
    </citation>
    <scope>NUCLEOTIDE SEQUENCE [LARGE SCALE GENOMIC DNA]</scope>
    <source>
        <strain evidence="3 4">DSM 3696</strain>
    </source>
</reference>
<evidence type="ECO:0000313" key="4">
    <source>
        <dbReference type="Proteomes" id="UP000469724"/>
    </source>
</evidence>
<proteinExistence type="predicted"/>
<dbReference type="InterPro" id="IPR007213">
    <property type="entry name" value="Ppm1/Ppm2/Tcmp"/>
</dbReference>
<organism evidence="3 4">
    <name type="scientific">Desulfolutivibrio sulfodismutans</name>
    <dbReference type="NCBI Taxonomy" id="63561"/>
    <lineage>
        <taxon>Bacteria</taxon>
        <taxon>Pseudomonadati</taxon>
        <taxon>Thermodesulfobacteriota</taxon>
        <taxon>Desulfovibrionia</taxon>
        <taxon>Desulfovibrionales</taxon>
        <taxon>Desulfovibrionaceae</taxon>
        <taxon>Desulfolutivibrio</taxon>
    </lineage>
</organism>
<accession>A0A7K3NKM3</accession>
<evidence type="ECO:0000256" key="2">
    <source>
        <dbReference type="ARBA" id="ARBA00022679"/>
    </source>
</evidence>
<evidence type="ECO:0000256" key="1">
    <source>
        <dbReference type="ARBA" id="ARBA00022603"/>
    </source>
</evidence>
<dbReference type="Pfam" id="PF04072">
    <property type="entry name" value="LCM"/>
    <property type="match status" value="1"/>
</dbReference>
<dbReference type="InterPro" id="IPR029063">
    <property type="entry name" value="SAM-dependent_MTases_sf"/>
</dbReference>
<dbReference type="SUPFAM" id="SSF53335">
    <property type="entry name" value="S-adenosyl-L-methionine-dependent methyltransferases"/>
    <property type="match status" value="1"/>
</dbReference>
<dbReference type="GO" id="GO:0008168">
    <property type="term" value="F:methyltransferase activity"/>
    <property type="evidence" value="ECO:0007669"/>
    <property type="project" value="UniProtKB-KW"/>
</dbReference>
<dbReference type="AlphaFoldDB" id="A0A7K3NKM3"/>
<dbReference type="Gene3D" id="3.40.50.150">
    <property type="entry name" value="Vaccinia Virus protein VP39"/>
    <property type="match status" value="1"/>
</dbReference>
<gene>
    <name evidence="3" type="ORF">G3N56_08375</name>
</gene>
<evidence type="ECO:0008006" key="5">
    <source>
        <dbReference type="Google" id="ProtNLM"/>
    </source>
</evidence>
<sequence length="279" mass="31705">MRAAHDISKTAFVINVSRARREDVSLDVYARLWVTPEATALWEDLARDVYPDDDMSSSLRNRFYLERLRAFAARWERPACINVAAGFSMYPYLVESPARFVEIDYPHIVDYKRRRLAAWEEADVLPRREVAFFGADLSRPDDVEALGRALPGWAGREGTPAMVIMEGITYYLARPVLDRLFALFAAHLPADSLVAFERWPTDAADYPVFVRLENYLTARFGWASHGYTLLDAADVAAIPGFAVQESMDMAQAERIWSGTGLLADRSQRLPIFFTVLRKT</sequence>
<dbReference type="PANTHER" id="PTHR43619:SF2">
    <property type="entry name" value="S-ADENOSYL-L-METHIONINE-DEPENDENT METHYLTRANSFERASES SUPERFAMILY PROTEIN"/>
    <property type="match status" value="1"/>
</dbReference>
<dbReference type="Proteomes" id="UP000469724">
    <property type="component" value="Unassembled WGS sequence"/>
</dbReference>
<comment type="caution">
    <text evidence="3">The sequence shown here is derived from an EMBL/GenBank/DDBJ whole genome shotgun (WGS) entry which is preliminary data.</text>
</comment>
<evidence type="ECO:0000313" key="3">
    <source>
        <dbReference type="EMBL" id="NDY56758.1"/>
    </source>
</evidence>
<name>A0A7K3NKM3_9BACT</name>